<evidence type="ECO:0000313" key="1">
    <source>
        <dbReference type="EMBL" id="MBB5204450.1"/>
    </source>
</evidence>
<proteinExistence type="predicted"/>
<dbReference type="InterPro" id="IPR006522">
    <property type="entry name" value="Phage_virion_morphogenesis"/>
</dbReference>
<accession>A0A840S7M7</accession>
<comment type="caution">
    <text evidence="1">The sequence shown here is derived from an EMBL/GenBank/DDBJ whole genome shotgun (WGS) entry which is preliminary data.</text>
</comment>
<keyword evidence="2" id="KW-1185">Reference proteome</keyword>
<name>A0A840S7M7_9BURK</name>
<dbReference type="Proteomes" id="UP000554837">
    <property type="component" value="Unassembled WGS sequence"/>
</dbReference>
<dbReference type="OrthoDB" id="2081253at2"/>
<dbReference type="Pfam" id="PF05069">
    <property type="entry name" value="Phage_tail_S"/>
    <property type="match status" value="1"/>
</dbReference>
<gene>
    <name evidence="1" type="ORF">HNQ51_001764</name>
</gene>
<organism evidence="1 2">
    <name type="scientific">Inhella inkyongensis</name>
    <dbReference type="NCBI Taxonomy" id="392593"/>
    <lineage>
        <taxon>Bacteria</taxon>
        <taxon>Pseudomonadati</taxon>
        <taxon>Pseudomonadota</taxon>
        <taxon>Betaproteobacteria</taxon>
        <taxon>Burkholderiales</taxon>
        <taxon>Sphaerotilaceae</taxon>
        <taxon>Inhella</taxon>
    </lineage>
</organism>
<protein>
    <submittedName>
        <fullName evidence="1">Phage virion morphogenesis protein</fullName>
    </submittedName>
</protein>
<sequence length="152" mass="16397">MIRISSTQPSPNPLEQLLKRLADVRPAMEAIGAEMESRVANRFETRTDPSGSSWAPWAPSTAAAYPKNGRGQLLERHGDMLSSLSWQADSTSVLIGFGAAASHKGDVYAIYHEFGTAHMPRRGLLTADPDAGTLAPDDVAAIDQLLRDHFLG</sequence>
<dbReference type="NCBIfam" id="TIGR01635">
    <property type="entry name" value="tail_comp_S"/>
    <property type="match status" value="1"/>
</dbReference>
<dbReference type="EMBL" id="JACHHO010000002">
    <property type="protein sequence ID" value="MBB5204450.1"/>
    <property type="molecule type" value="Genomic_DNA"/>
</dbReference>
<dbReference type="AlphaFoldDB" id="A0A840S7M7"/>
<reference evidence="1 2" key="1">
    <citation type="submission" date="2020-08" db="EMBL/GenBank/DDBJ databases">
        <title>Genomic Encyclopedia of Type Strains, Phase IV (KMG-IV): sequencing the most valuable type-strain genomes for metagenomic binning, comparative biology and taxonomic classification.</title>
        <authorList>
            <person name="Goeker M."/>
        </authorList>
    </citation>
    <scope>NUCLEOTIDE SEQUENCE [LARGE SCALE GENOMIC DNA]</scope>
    <source>
        <strain evidence="1 2">DSM 23958</strain>
    </source>
</reference>
<dbReference type="RefSeq" id="WP_138855874.1">
    <property type="nucleotide sequence ID" value="NZ_CP040709.1"/>
</dbReference>
<evidence type="ECO:0000313" key="2">
    <source>
        <dbReference type="Proteomes" id="UP000554837"/>
    </source>
</evidence>